<dbReference type="InterPro" id="IPR053151">
    <property type="entry name" value="RNase_H-like"/>
</dbReference>
<reference evidence="2 3" key="1">
    <citation type="journal article" date="2021" name="bioRxiv">
        <title>Chromosome-scale and haplotype-resolved genome assembly of a tetraploid potato cultivar.</title>
        <authorList>
            <person name="Sun H."/>
            <person name="Jiao W.-B."/>
            <person name="Krause K."/>
            <person name="Campoy J.A."/>
            <person name="Goel M."/>
            <person name="Folz-Donahue K."/>
            <person name="Kukat C."/>
            <person name="Huettel B."/>
            <person name="Schneeberger K."/>
        </authorList>
    </citation>
    <scope>NUCLEOTIDE SEQUENCE [LARGE SCALE GENOMIC DNA]</scope>
    <source>
        <strain evidence="2">SolTubOtavaFocal</strain>
        <tissue evidence="2">Leaves</tissue>
    </source>
</reference>
<comment type="caution">
    <text evidence="2">The sequence shown here is derived from an EMBL/GenBank/DDBJ whole genome shotgun (WGS) entry which is preliminary data.</text>
</comment>
<dbReference type="CDD" id="cd06222">
    <property type="entry name" value="RNase_H_like"/>
    <property type="match status" value="1"/>
</dbReference>
<name>A0ABQ7VB90_SOLTU</name>
<dbReference type="SUPFAM" id="SSF53098">
    <property type="entry name" value="Ribonuclease H-like"/>
    <property type="match status" value="1"/>
</dbReference>
<dbReference type="Proteomes" id="UP000826656">
    <property type="component" value="Unassembled WGS sequence"/>
</dbReference>
<protein>
    <recommendedName>
        <fullName evidence="1">RNase H type-1 domain-containing protein</fullName>
    </recommendedName>
</protein>
<evidence type="ECO:0000313" key="3">
    <source>
        <dbReference type="Proteomes" id="UP000826656"/>
    </source>
</evidence>
<gene>
    <name evidence="2" type="ORF">KY290_017430</name>
</gene>
<evidence type="ECO:0000313" key="2">
    <source>
        <dbReference type="EMBL" id="KAH0761357.1"/>
    </source>
</evidence>
<dbReference type="InterPro" id="IPR036397">
    <property type="entry name" value="RNaseH_sf"/>
</dbReference>
<dbReference type="Pfam" id="PF13966">
    <property type="entry name" value="zf-RVT"/>
    <property type="match status" value="1"/>
</dbReference>
<feature type="domain" description="RNase H type-1" evidence="1">
    <location>
        <begin position="231"/>
        <end position="368"/>
    </location>
</feature>
<dbReference type="Gene3D" id="3.30.420.10">
    <property type="entry name" value="Ribonuclease H-like superfamily/Ribonuclease H"/>
    <property type="match status" value="1"/>
</dbReference>
<dbReference type="InterPro" id="IPR012337">
    <property type="entry name" value="RNaseH-like_sf"/>
</dbReference>
<dbReference type="PROSITE" id="PS50879">
    <property type="entry name" value="RNASE_H_1"/>
    <property type="match status" value="1"/>
</dbReference>
<dbReference type="EMBL" id="JAIVGD010000013">
    <property type="protein sequence ID" value="KAH0761357.1"/>
    <property type="molecule type" value="Genomic_DNA"/>
</dbReference>
<dbReference type="InterPro" id="IPR044730">
    <property type="entry name" value="RNase_H-like_dom_plant"/>
</dbReference>
<keyword evidence="3" id="KW-1185">Reference proteome</keyword>
<dbReference type="PANTHER" id="PTHR47723:SF24">
    <property type="entry name" value="RNASE H TYPE-1 DOMAIN-CONTAINING PROTEIN"/>
    <property type="match status" value="1"/>
</dbReference>
<dbReference type="InterPro" id="IPR026960">
    <property type="entry name" value="RVT-Znf"/>
</dbReference>
<dbReference type="PANTHER" id="PTHR47723">
    <property type="entry name" value="OS05G0353850 PROTEIN"/>
    <property type="match status" value="1"/>
</dbReference>
<dbReference type="Pfam" id="PF13456">
    <property type="entry name" value="RVT_3"/>
    <property type="match status" value="1"/>
</dbReference>
<evidence type="ECO:0000259" key="1">
    <source>
        <dbReference type="PROSITE" id="PS50879"/>
    </source>
</evidence>
<organism evidence="2 3">
    <name type="scientific">Solanum tuberosum</name>
    <name type="common">Potato</name>
    <dbReference type="NCBI Taxonomy" id="4113"/>
    <lineage>
        <taxon>Eukaryota</taxon>
        <taxon>Viridiplantae</taxon>
        <taxon>Streptophyta</taxon>
        <taxon>Embryophyta</taxon>
        <taxon>Tracheophyta</taxon>
        <taxon>Spermatophyta</taxon>
        <taxon>Magnoliopsida</taxon>
        <taxon>eudicotyledons</taxon>
        <taxon>Gunneridae</taxon>
        <taxon>Pentapetalae</taxon>
        <taxon>asterids</taxon>
        <taxon>lamiids</taxon>
        <taxon>Solanales</taxon>
        <taxon>Solanaceae</taxon>
        <taxon>Solanoideae</taxon>
        <taxon>Solaneae</taxon>
        <taxon>Solanum</taxon>
    </lineage>
</organism>
<accession>A0ABQ7VB90</accession>
<sequence>MSDHIVENTKPITSELNDKVWWMGSTTGEFTVKSAYHMLRKKKEPIEWMKHIWIKGLPFKISFFLWRVWKKRIATDDNLKKMRMQIVSKCYCCEKGEMETITHLLLTAPIAQRLWKQFASCAGFSIDGLHLHQLIFRWWEYEGSPKLQQIMKAIPTIVIWELWKRRNAKRHGKEVSFNKMYFHCQRTVHQLIRVKFPWIRDIPYQWEGMFDSLQGYKPKLYYQLVQWSRPEEGWIKCNTDGASKGNPGVSSYGFCIRNENGNLLYAEANRIGITTNMVAELIGIWQALRYCKAQGYDHIKLETDSLSLKNMIRKEWRIPWELNEKTEEIHELMNTLHIHIKHIFREANQLADLIANTTIDQEEKQQFLNFNQLPSRAKKILNMDKQQIATIRIRTRRITHSP</sequence>
<proteinExistence type="predicted"/>
<dbReference type="InterPro" id="IPR002156">
    <property type="entry name" value="RNaseH_domain"/>
</dbReference>